<dbReference type="InterPro" id="IPR049756">
    <property type="entry name" value="PlcA-like_dom"/>
</dbReference>
<feature type="region of interest" description="Disordered" evidence="6">
    <location>
        <begin position="78"/>
        <end position="114"/>
    </location>
</feature>
<dbReference type="PRINTS" id="PR00723">
    <property type="entry name" value="SUBTILISIN"/>
</dbReference>
<dbReference type="PANTHER" id="PTHR43806">
    <property type="entry name" value="PEPTIDASE S8"/>
    <property type="match status" value="1"/>
</dbReference>
<evidence type="ECO:0000256" key="3">
    <source>
        <dbReference type="ARBA" id="ARBA00022801"/>
    </source>
</evidence>
<dbReference type="InterPro" id="IPR000209">
    <property type="entry name" value="Peptidase_S8/S53_dom"/>
</dbReference>
<dbReference type="Gene3D" id="3.40.50.200">
    <property type="entry name" value="Peptidase S8/S53 domain"/>
    <property type="match status" value="1"/>
</dbReference>
<evidence type="ECO:0000313" key="8">
    <source>
        <dbReference type="EMBL" id="NUU18714.1"/>
    </source>
</evidence>
<evidence type="ECO:0000313" key="9">
    <source>
        <dbReference type="Proteomes" id="UP000565724"/>
    </source>
</evidence>
<dbReference type="SUPFAM" id="SSF52743">
    <property type="entry name" value="Subtilisin-like"/>
    <property type="match status" value="1"/>
</dbReference>
<dbReference type="Gene3D" id="2.60.120.1290">
    <property type="match status" value="1"/>
</dbReference>
<dbReference type="InterPro" id="IPR036852">
    <property type="entry name" value="Peptidase_S8/S53_dom_sf"/>
</dbReference>
<organism evidence="8 9">
    <name type="scientific">Cellulomonas humilata</name>
    <dbReference type="NCBI Taxonomy" id="144055"/>
    <lineage>
        <taxon>Bacteria</taxon>
        <taxon>Bacillati</taxon>
        <taxon>Actinomycetota</taxon>
        <taxon>Actinomycetes</taxon>
        <taxon>Micrococcales</taxon>
        <taxon>Cellulomonadaceae</taxon>
        <taxon>Cellulomonas</taxon>
    </lineage>
</organism>
<dbReference type="InterPro" id="IPR023828">
    <property type="entry name" value="Peptidase_S8_Ser-AS"/>
</dbReference>
<evidence type="ECO:0000256" key="6">
    <source>
        <dbReference type="SAM" id="MobiDB-lite"/>
    </source>
</evidence>
<feature type="domain" description="Peptidase S8/S53" evidence="7">
    <location>
        <begin position="457"/>
        <end position="559"/>
    </location>
</feature>
<keyword evidence="3 5" id="KW-0378">Hydrolase</keyword>
<dbReference type="PANTHER" id="PTHR43806:SF11">
    <property type="entry name" value="CEREVISIN-RELATED"/>
    <property type="match status" value="1"/>
</dbReference>
<dbReference type="RefSeq" id="WP_175348635.1">
    <property type="nucleotide sequence ID" value="NZ_JABMCI010000068.1"/>
</dbReference>
<dbReference type="PROSITE" id="PS00138">
    <property type="entry name" value="SUBTILASE_SER"/>
    <property type="match status" value="1"/>
</dbReference>
<name>A0A7Y6DZ60_9CELL</name>
<dbReference type="PROSITE" id="PS51892">
    <property type="entry name" value="SUBTILASE"/>
    <property type="match status" value="1"/>
</dbReference>
<gene>
    <name evidence="8" type="ORF">HP550_15780</name>
</gene>
<proteinExistence type="inferred from homology"/>
<feature type="compositionally biased region" description="Acidic residues" evidence="6">
    <location>
        <begin position="80"/>
        <end position="92"/>
    </location>
</feature>
<feature type="region of interest" description="Disordered" evidence="6">
    <location>
        <begin position="473"/>
        <end position="511"/>
    </location>
</feature>
<evidence type="ECO:0000256" key="5">
    <source>
        <dbReference type="PROSITE-ProRule" id="PRU01240"/>
    </source>
</evidence>
<evidence type="ECO:0000256" key="4">
    <source>
        <dbReference type="ARBA" id="ARBA00022825"/>
    </source>
</evidence>
<dbReference type="Proteomes" id="UP000565724">
    <property type="component" value="Unassembled WGS sequence"/>
</dbReference>
<dbReference type="CDD" id="cd22893">
    <property type="entry name" value="PlcA-like"/>
    <property type="match status" value="1"/>
</dbReference>
<dbReference type="InterPro" id="IPR050131">
    <property type="entry name" value="Peptidase_S8_subtilisin-like"/>
</dbReference>
<keyword evidence="4 5" id="KW-0720">Serine protease</keyword>
<feature type="region of interest" description="Disordered" evidence="6">
    <location>
        <begin position="1049"/>
        <end position="1070"/>
    </location>
</feature>
<comment type="similarity">
    <text evidence="1 5">Belongs to the peptidase S8 family.</text>
</comment>
<dbReference type="InterPro" id="IPR015500">
    <property type="entry name" value="Peptidase_S8_subtilisin-rel"/>
</dbReference>
<reference evidence="8 9" key="1">
    <citation type="submission" date="2020-05" db="EMBL/GenBank/DDBJ databases">
        <title>Genome Sequencing of Type Strains.</title>
        <authorList>
            <person name="Lemaire J.F."/>
            <person name="Inderbitzin P."/>
            <person name="Gregorio O.A."/>
            <person name="Collins S.B."/>
            <person name="Wespe N."/>
            <person name="Knight-Connoni V."/>
        </authorList>
    </citation>
    <scope>NUCLEOTIDE SEQUENCE [LARGE SCALE GENOMIC DNA]</scope>
    <source>
        <strain evidence="8 9">ATCC 25174</strain>
    </source>
</reference>
<keyword evidence="9" id="KW-1185">Reference proteome</keyword>
<dbReference type="PROSITE" id="PS00137">
    <property type="entry name" value="SUBTILASE_HIS"/>
    <property type="match status" value="1"/>
</dbReference>
<comment type="caution">
    <text evidence="8">The sequence shown here is derived from an EMBL/GenBank/DDBJ whole genome shotgun (WGS) entry which is preliminary data.</text>
</comment>
<evidence type="ECO:0000256" key="2">
    <source>
        <dbReference type="ARBA" id="ARBA00022670"/>
    </source>
</evidence>
<dbReference type="GO" id="GO:0006508">
    <property type="term" value="P:proteolysis"/>
    <property type="evidence" value="ECO:0007669"/>
    <property type="project" value="UniProtKB-KW"/>
</dbReference>
<evidence type="ECO:0000256" key="1">
    <source>
        <dbReference type="ARBA" id="ARBA00011073"/>
    </source>
</evidence>
<feature type="active site" description="Charge relay system" evidence="5">
    <location>
        <position position="520"/>
    </location>
</feature>
<feature type="active site" description="Charge relay system" evidence="5">
    <location>
        <position position="126"/>
    </location>
</feature>
<dbReference type="AlphaFoldDB" id="A0A7Y6DZ60"/>
<sequence>MEPALHELLRSAEAEAGPDREIEALIRLRRPDARVPGVRLVARFGPIATCRIHRSDFRSVERHPAVLSLKAPRSYRPELLSDDELEGEDEPSTDWPPRLPRVRPPSTRRPRPRPLTGAGVVVGVVDWGLDFAHPEFRSADGRTRLLALWDQRDRSDRRGRSPAPYGYGRLHSRTDIDAALRTPTPYATLDYHPAYCGVNPRGAHGTHVAGIAVGRSMPGSAAGAQLVFVHLADRTPGRATMGDSVRLLEAIDFIRRAAGPRPWVVNLSMGRHGGPHDGSTLVERAFDQLLSSTPRCCIVQTAGNYYLSGAHASGRIREGEVRALRFRIPPSDPTINEVEAWYDGTDRLDVRLTPPGGRPGPWLPPGNRATVRAGGAVVGRMYQRTDPDNRDRQVDAFLRANAPSGTWTMELRGTRVVGPGRFHAWIERDDSCQSSFQARDRDRQVTTGTITNGRLPICVGAYDARPGSRALWAKSSAGPTRDGRGKPDCCAPGQDVRSARSAPRGSATSRGQYVTMSGTSMAAPAVTAAVAQLLEARPDLDIRQIRRLVLGTTRPGARDPDGRVGRGYLDLDRLLAAARRRSTGGGDAGDAPDQDPAYLKAARTVWKGLPGVDQRVTIRPLSDAPSRHVATSTFQAWTNSATEIFVSDLGTDPEVWKVVLFHEALHVHQFLEWGRPVSYEQMMIYEADAYRGTHTWGSGKGRIDAFYLAQFDKSASVFSSGLARIRAKKLTPAAREAEFKKFMLDGGFLPKGAKIDRIADLYEVWPAPRKPAGGGRRGRTGDTEEAAEFAGREHRAVADAGAGAIGPTSLVFEGSPKALGFGEVVALAGDYFASYDQMRELARSSNGRAQLAHARWSATASGSGSTRPPEPTGDDAAIRAVNDRAARLAATNVSHFSAEGANWREYSSWHAKALTDAVGAGADDRAWRKAVAKEAFGLHFLTDAFAAGHVRTPRGEIQAWYAKRYPGSQPMIDYLARFVFERLVARNRIPSIGLKFPGKAREKIADDIRQRAGAAADTYSLGDVVSLALHDFDGNGLYVVSDKDSRGRSVPGGHHWRAVGDGRLPTGRSSQDEAWRMAVAGVRASVGELRQVRAAGQRAGAARVPATGRADIIRRVLAADGRSTFAARAFVPREDPGRNPALQATGGTRAPLDWHWKSLGPVARAALDSTMRQRIPAELGSLVAATQDPDHRVVLGEFVQHLKDEGIAVLEKIYP</sequence>
<dbReference type="GO" id="GO:0004252">
    <property type="term" value="F:serine-type endopeptidase activity"/>
    <property type="evidence" value="ECO:0007669"/>
    <property type="project" value="UniProtKB-UniRule"/>
</dbReference>
<feature type="region of interest" description="Disordered" evidence="6">
    <location>
        <begin position="853"/>
        <end position="875"/>
    </location>
</feature>
<feature type="active site" description="Charge relay system" evidence="5">
    <location>
        <position position="204"/>
    </location>
</feature>
<evidence type="ECO:0000259" key="7">
    <source>
        <dbReference type="Pfam" id="PF00082"/>
    </source>
</evidence>
<keyword evidence="2 5" id="KW-0645">Protease</keyword>
<accession>A0A7Y6DZ60</accession>
<feature type="domain" description="Peptidase S8/S53" evidence="7">
    <location>
        <begin position="117"/>
        <end position="305"/>
    </location>
</feature>
<dbReference type="EMBL" id="JABMCI010000068">
    <property type="protein sequence ID" value="NUU18714.1"/>
    <property type="molecule type" value="Genomic_DNA"/>
</dbReference>
<protein>
    <submittedName>
        <fullName evidence="8">S8 family serine peptidase</fullName>
    </submittedName>
</protein>
<dbReference type="InterPro" id="IPR022398">
    <property type="entry name" value="Peptidase_S8_His-AS"/>
</dbReference>
<dbReference type="Pfam" id="PF00082">
    <property type="entry name" value="Peptidase_S8"/>
    <property type="match status" value="2"/>
</dbReference>